<evidence type="ECO:0000256" key="10">
    <source>
        <dbReference type="SAM" id="Phobius"/>
    </source>
</evidence>
<dbReference type="PANTHER" id="PTHR13205">
    <property type="entry name" value="TRANSMEMBRANE PROTEIN 15-RELATED"/>
    <property type="match status" value="1"/>
</dbReference>
<evidence type="ECO:0000256" key="9">
    <source>
        <dbReference type="ARBA" id="ARBA00023136"/>
    </source>
</evidence>
<evidence type="ECO:0000256" key="7">
    <source>
        <dbReference type="ARBA" id="ARBA00022824"/>
    </source>
</evidence>
<feature type="transmembrane region" description="Helical" evidence="10">
    <location>
        <begin position="127"/>
        <end position="147"/>
    </location>
</feature>
<keyword evidence="8 10" id="KW-1133">Transmembrane helix</keyword>
<keyword evidence="6" id="KW-0418">Kinase</keyword>
<keyword evidence="9 10" id="KW-0472">Membrane</keyword>
<dbReference type="PANTHER" id="PTHR13205:SF15">
    <property type="entry name" value="DOLICHOL KINASE"/>
    <property type="match status" value="1"/>
</dbReference>
<evidence type="ECO:0000256" key="4">
    <source>
        <dbReference type="ARBA" id="ARBA00022679"/>
    </source>
</evidence>
<dbReference type="GO" id="GO:0005789">
    <property type="term" value="C:endoplasmic reticulum membrane"/>
    <property type="evidence" value="ECO:0007669"/>
    <property type="project" value="UniProtKB-SubCell"/>
</dbReference>
<feature type="transmembrane region" description="Helical" evidence="10">
    <location>
        <begin position="385"/>
        <end position="404"/>
    </location>
</feature>
<feature type="transmembrane region" description="Helical" evidence="10">
    <location>
        <begin position="357"/>
        <end position="376"/>
    </location>
</feature>
<accession>A0ABD0SMD1</accession>
<gene>
    <name evidence="11" type="ORF">ABMA28_005639</name>
</gene>
<protein>
    <recommendedName>
        <fullName evidence="3">dolichol kinase</fullName>
        <ecNumber evidence="3">2.7.1.108</ecNumber>
    </recommendedName>
</protein>
<evidence type="ECO:0000256" key="6">
    <source>
        <dbReference type="ARBA" id="ARBA00022777"/>
    </source>
</evidence>
<evidence type="ECO:0000256" key="2">
    <source>
        <dbReference type="ARBA" id="ARBA00010794"/>
    </source>
</evidence>
<reference evidence="11 12" key="1">
    <citation type="submission" date="2024-06" db="EMBL/GenBank/DDBJ databases">
        <title>A chromosome-level genome assembly of beet webworm, Loxostege sticticalis.</title>
        <authorList>
            <person name="Zhang Y."/>
        </authorList>
    </citation>
    <scope>NUCLEOTIDE SEQUENCE [LARGE SCALE GENOMIC DNA]</scope>
    <source>
        <strain evidence="11">AQ028</strain>
        <tissue evidence="11">Male pupae</tissue>
    </source>
</reference>
<comment type="subcellular location">
    <subcellularLocation>
        <location evidence="1">Endoplasmic reticulum membrane</location>
        <topology evidence="1">Multi-pass membrane protein</topology>
    </subcellularLocation>
</comment>
<keyword evidence="5 10" id="KW-0812">Transmembrane</keyword>
<feature type="transmembrane region" description="Helical" evidence="10">
    <location>
        <begin position="424"/>
        <end position="443"/>
    </location>
</feature>
<feature type="transmembrane region" description="Helical" evidence="10">
    <location>
        <begin position="190"/>
        <end position="212"/>
    </location>
</feature>
<proteinExistence type="inferred from homology"/>
<feature type="transmembrane region" description="Helical" evidence="10">
    <location>
        <begin position="224"/>
        <end position="250"/>
    </location>
</feature>
<organism evidence="11 12">
    <name type="scientific">Loxostege sticticalis</name>
    <name type="common">Beet webworm moth</name>
    <dbReference type="NCBI Taxonomy" id="481309"/>
    <lineage>
        <taxon>Eukaryota</taxon>
        <taxon>Metazoa</taxon>
        <taxon>Ecdysozoa</taxon>
        <taxon>Arthropoda</taxon>
        <taxon>Hexapoda</taxon>
        <taxon>Insecta</taxon>
        <taxon>Pterygota</taxon>
        <taxon>Neoptera</taxon>
        <taxon>Endopterygota</taxon>
        <taxon>Lepidoptera</taxon>
        <taxon>Glossata</taxon>
        <taxon>Ditrysia</taxon>
        <taxon>Pyraloidea</taxon>
        <taxon>Crambidae</taxon>
        <taxon>Pyraustinae</taxon>
        <taxon>Loxostege</taxon>
    </lineage>
</organism>
<dbReference type="EC" id="2.7.1.108" evidence="3"/>
<dbReference type="Proteomes" id="UP001549921">
    <property type="component" value="Unassembled WGS sequence"/>
</dbReference>
<comment type="similarity">
    <text evidence="2">Belongs to the polyprenol kinase family.</text>
</comment>
<evidence type="ECO:0000256" key="8">
    <source>
        <dbReference type="ARBA" id="ARBA00022989"/>
    </source>
</evidence>
<dbReference type="GO" id="GO:0004168">
    <property type="term" value="F:dolichol kinase activity"/>
    <property type="evidence" value="ECO:0007669"/>
    <property type="project" value="UniProtKB-EC"/>
</dbReference>
<evidence type="ECO:0000256" key="1">
    <source>
        <dbReference type="ARBA" id="ARBA00004477"/>
    </source>
</evidence>
<dbReference type="EMBL" id="JBEDNZ010000018">
    <property type="protein sequence ID" value="KAL0820990.1"/>
    <property type="molecule type" value="Genomic_DNA"/>
</dbReference>
<evidence type="ECO:0000256" key="3">
    <source>
        <dbReference type="ARBA" id="ARBA00012132"/>
    </source>
</evidence>
<feature type="transmembrane region" description="Helical" evidence="10">
    <location>
        <begin position="295"/>
        <end position="328"/>
    </location>
</feature>
<dbReference type="InterPro" id="IPR032974">
    <property type="entry name" value="Polypren_kinase"/>
</dbReference>
<feature type="transmembrane region" description="Helical" evidence="10">
    <location>
        <begin position="102"/>
        <end position="121"/>
    </location>
</feature>
<keyword evidence="4" id="KW-0808">Transferase</keyword>
<keyword evidence="7" id="KW-0256">Endoplasmic reticulum</keyword>
<feature type="transmembrane region" description="Helical" evidence="10">
    <location>
        <begin position="159"/>
        <end position="178"/>
    </location>
</feature>
<comment type="caution">
    <text evidence="11">The sequence shown here is derived from an EMBL/GenBank/DDBJ whole genome shotgun (WGS) entry which is preliminary data.</text>
</comment>
<name>A0ABD0SMD1_LOXSC</name>
<feature type="transmembrane region" description="Helical" evidence="10">
    <location>
        <begin position="262"/>
        <end position="283"/>
    </location>
</feature>
<feature type="transmembrane region" description="Helical" evidence="10">
    <location>
        <begin position="46"/>
        <end position="63"/>
    </location>
</feature>
<evidence type="ECO:0000313" key="11">
    <source>
        <dbReference type="EMBL" id="KAL0820990.1"/>
    </source>
</evidence>
<evidence type="ECO:0000256" key="5">
    <source>
        <dbReference type="ARBA" id="ARBA00022692"/>
    </source>
</evidence>
<dbReference type="AlphaFoldDB" id="A0ABD0SMD1"/>
<feature type="transmembrane region" description="Helical" evidence="10">
    <location>
        <begin position="69"/>
        <end position="90"/>
    </location>
</feature>
<evidence type="ECO:0000313" key="12">
    <source>
        <dbReference type="Proteomes" id="UP001549921"/>
    </source>
</evidence>
<sequence>MEKIFQDFTTRIADTHCYKFFRLIDSQVSRNLKSAEIETRKSKSNGLWCFALLPMVLVMYTVQCHVSPLYKLVTCASIGLLFYSLLFSVFLSISFLILQEQLYGGCISTSLVSVLLMYIFVLQDFTFCTIFSVPTVLIYSWLLRSSLSCFPNTFTIGEAMVMTQGVVLFGVMAVAKITCSLVETDEEIDFIYTIIYTVLSTVGLIVTALFLLKDEQRNLISLAYILGFGTAYTLLMFISQLGVSCFFVIFDYIFIENNRYQIISFWLVLLLLSVTVLTMRTQLAVKASTVTRKSFHILASAVFLSGILLDVNLMLLASGIGFGLLILVEALRKSNIEPISSALHSAFLVYSDEKDSGTFAMTPIYLYVGLACPLALSPQLKGRELELLSGVLSIGVGDTAASWFGSKYGFNKWSSGNRTYEGTAFNILSQIATVYALLLFELLDTKYALLRTAFAATITGLVEAKTNQVDNLVLPLVMLIAFRLTSFLQ</sequence>